<keyword evidence="1" id="KW-0723">Serine/threonine-protein kinase</keyword>
<dbReference type="OrthoDB" id="63267at2759"/>
<dbReference type="GO" id="GO:0005524">
    <property type="term" value="F:ATP binding"/>
    <property type="evidence" value="ECO:0007669"/>
    <property type="project" value="UniProtKB-UniRule"/>
</dbReference>
<dbReference type="GO" id="GO:0004691">
    <property type="term" value="F:cAMP-dependent protein kinase activity"/>
    <property type="evidence" value="ECO:0007669"/>
    <property type="project" value="TreeGrafter"/>
</dbReference>
<protein>
    <submittedName>
        <fullName evidence="10">AGC/PKA protein kinase</fullName>
    </submittedName>
</protein>
<dbReference type="Proteomes" id="UP000008743">
    <property type="component" value="Unassembled WGS sequence"/>
</dbReference>
<dbReference type="eggNOG" id="KOG0616">
    <property type="taxonomic scope" value="Eukaryota"/>
</dbReference>
<feature type="region of interest" description="Disordered" evidence="7">
    <location>
        <begin position="1"/>
        <end position="119"/>
    </location>
</feature>
<dbReference type="FunFam" id="1.10.510.10:FF:000008">
    <property type="entry name" value="Non-specific serine/threonine protein kinase"/>
    <property type="match status" value="1"/>
</dbReference>
<evidence type="ECO:0000256" key="7">
    <source>
        <dbReference type="SAM" id="MobiDB-lite"/>
    </source>
</evidence>
<feature type="region of interest" description="Disordered" evidence="7">
    <location>
        <begin position="235"/>
        <end position="254"/>
    </location>
</feature>
<feature type="compositionally biased region" description="Low complexity" evidence="7">
    <location>
        <begin position="83"/>
        <end position="101"/>
    </location>
</feature>
<dbReference type="InterPro" id="IPR000719">
    <property type="entry name" value="Prot_kinase_dom"/>
</dbReference>
<dbReference type="PROSITE" id="PS00108">
    <property type="entry name" value="PROTEIN_KINASE_ST"/>
    <property type="match status" value="1"/>
</dbReference>
<feature type="compositionally biased region" description="Polar residues" evidence="7">
    <location>
        <begin position="236"/>
        <end position="252"/>
    </location>
</feature>
<dbReference type="PANTHER" id="PTHR24353">
    <property type="entry name" value="CYCLIC NUCLEOTIDE-DEPENDENT PROTEIN KINASE"/>
    <property type="match status" value="1"/>
</dbReference>
<dbReference type="GO" id="GO:0005952">
    <property type="term" value="C:cAMP-dependent protein kinase complex"/>
    <property type="evidence" value="ECO:0007669"/>
    <property type="project" value="TreeGrafter"/>
</dbReference>
<reference evidence="11" key="1">
    <citation type="submission" date="2011-02" db="EMBL/GenBank/DDBJ databases">
        <title>The Genome Sequence of Capsaspora owczarzaki ATCC 30864.</title>
        <authorList>
            <person name="Russ C."/>
            <person name="Cuomo C."/>
            <person name="Burger G."/>
            <person name="Gray M.W."/>
            <person name="Holland P.W.H."/>
            <person name="King N."/>
            <person name="Lang F.B.F."/>
            <person name="Roger A.J."/>
            <person name="Ruiz-Trillo I."/>
            <person name="Young S.K."/>
            <person name="Zeng Q."/>
            <person name="Gargeya S."/>
            <person name="Alvarado L."/>
            <person name="Berlin A."/>
            <person name="Chapman S.B."/>
            <person name="Chen Z."/>
            <person name="Freedman E."/>
            <person name="Gellesch M."/>
            <person name="Goldberg J."/>
            <person name="Griggs A."/>
            <person name="Gujja S."/>
            <person name="Heilman E."/>
            <person name="Heiman D."/>
            <person name="Howarth C."/>
            <person name="Mehta T."/>
            <person name="Neiman D."/>
            <person name="Pearson M."/>
            <person name="Roberts A."/>
            <person name="Saif S."/>
            <person name="Shea T."/>
            <person name="Shenoy N."/>
            <person name="Sisk P."/>
            <person name="Stolte C."/>
            <person name="Sykes S."/>
            <person name="White J."/>
            <person name="Yandava C."/>
            <person name="Haas B."/>
            <person name="Nusbaum C."/>
            <person name="Birren B."/>
        </authorList>
    </citation>
    <scope>NUCLEOTIDE SEQUENCE</scope>
    <source>
        <strain evidence="11">ATCC 30864</strain>
    </source>
</reference>
<feature type="compositionally biased region" description="Low complexity" evidence="7">
    <location>
        <begin position="174"/>
        <end position="197"/>
    </location>
</feature>
<organism evidence="10 11">
    <name type="scientific">Capsaspora owczarzaki (strain ATCC 30864)</name>
    <dbReference type="NCBI Taxonomy" id="595528"/>
    <lineage>
        <taxon>Eukaryota</taxon>
        <taxon>Filasterea</taxon>
        <taxon>Capsaspora</taxon>
    </lineage>
</organism>
<dbReference type="SUPFAM" id="SSF56112">
    <property type="entry name" value="Protein kinase-like (PK-like)"/>
    <property type="match status" value="1"/>
</dbReference>
<dbReference type="PROSITE" id="PS51285">
    <property type="entry name" value="AGC_KINASE_CTER"/>
    <property type="match status" value="1"/>
</dbReference>
<dbReference type="SMART" id="SM00220">
    <property type="entry name" value="S_TKc"/>
    <property type="match status" value="1"/>
</dbReference>
<feature type="domain" description="AGC-kinase C-terminal" evidence="9">
    <location>
        <begin position="808"/>
        <end position="864"/>
    </location>
</feature>
<keyword evidence="11" id="KW-1185">Reference proteome</keyword>
<feature type="binding site" evidence="6">
    <location>
        <position position="583"/>
    </location>
    <ligand>
        <name>ATP</name>
        <dbReference type="ChEBI" id="CHEBI:30616"/>
    </ligand>
</feature>
<evidence type="ECO:0000256" key="3">
    <source>
        <dbReference type="ARBA" id="ARBA00022741"/>
    </source>
</evidence>
<dbReference type="PhylomeDB" id="A0A0D2WKM7"/>
<keyword evidence="4 10" id="KW-0418">Kinase</keyword>
<keyword evidence="5 6" id="KW-0067">ATP-binding</keyword>
<evidence type="ECO:0000256" key="6">
    <source>
        <dbReference type="PROSITE-ProRule" id="PRU10141"/>
    </source>
</evidence>
<dbReference type="InterPro" id="IPR000961">
    <property type="entry name" value="AGC-kinase_C"/>
</dbReference>
<dbReference type="Gene3D" id="3.30.200.20">
    <property type="entry name" value="Phosphorylase Kinase, domain 1"/>
    <property type="match status" value="1"/>
</dbReference>
<feature type="compositionally biased region" description="Basic and acidic residues" evidence="7">
    <location>
        <begin position="150"/>
        <end position="164"/>
    </location>
</feature>
<dbReference type="InterPro" id="IPR011009">
    <property type="entry name" value="Kinase-like_dom_sf"/>
</dbReference>
<dbReference type="InterPro" id="IPR017441">
    <property type="entry name" value="Protein_kinase_ATP_BS"/>
</dbReference>
<dbReference type="AlphaFoldDB" id="A0A0D2WKM7"/>
<feature type="domain" description="Protein kinase" evidence="8">
    <location>
        <begin position="554"/>
        <end position="807"/>
    </location>
</feature>
<dbReference type="Gene3D" id="1.10.510.10">
    <property type="entry name" value="Transferase(Phosphotransferase) domain 1"/>
    <property type="match status" value="1"/>
</dbReference>
<sequence length="991" mass="108801">MTSVAQIARPDTTLDTISDTPKRLSSTKAGSLKDDGGEAVTPKHQQQRPAKLSIGNRALRFLGRPVTPPTTPKPHGRRKRHGNNNNSNSKSLQTSQNLQSSVCSDELTRGSTTTDEWERLSMDDEASGVHMSRISAVDYAQHDGMSIHHDHRDLDKSQTDEHTQRGRKKRWWHTFTRSTTRHGSSSTDSGHSSETSSLASIEGSGKNTWNSRSMRQKKPARRGVVSLFYEHDIATPSASGSSNMHTSHSEGSSPMEDVAHALQVPALLGEAMGSNATAATAAAAAAALPVANARAMMELPLEVVSPMETSFGPDSPPLVEQSQPAGNAIRKPSLEQRKQAVMSIAEVAEPLVLTVNAATATVVESHDQPETAVGSKLPAASTTSMPGLDSISIVVTEPATSTKLRVSVSEPSGVSSPRPVYSVARHVLGFAVDPRFPELSTPGSTLSARGRRVGRSASPAVLRSLTPNCATPEQQAAQFGKLFVVPSAPIAEEAEELDDEVVDSHVLVADTVVTHAQVQLQKTPLPVGSESPQQLPVTAPRVATSNANLSMADFQVLALVGTGSFGQVSVVRHRATKEPFALKVIQKLPIVEQGQDEHVLEEQRLLLRTDTPFVVTLFATFQDRKALYFVLEYLNGGELFTYLREALRFTNTTAKFYASEVVCAIDYLHSQDIAYRDLKPENILLDSSGHIKLIDFGFARTMRATDRTWSLCGTPEYLAPEIILNKGHGREVDCWSIGVLLYEMLLGYPPFHGSNNVEMYENIITGKYSFPDCVPIYSQARLLVSQLLVSSISRRLTISEIKNHSWFEGVDWEVVKQRTRTPPFIPPVESSEDTSMFCPCDDAQEEMQWELWRRETASLGAAVEDKTETECSDLSEGSTDDCLSELIEQAASDVYDPLAQARHDHLRSLQSQASMPGLEAVTRLPDKPGFDLSLGSDTDEQMCREHATRTVQDLQQASRRQRRKERQERREQLFAQFDSVNPRFAKQLQLL</sequence>
<keyword evidence="2" id="KW-0808">Transferase</keyword>
<evidence type="ECO:0000256" key="2">
    <source>
        <dbReference type="ARBA" id="ARBA00022679"/>
    </source>
</evidence>
<dbReference type="InterPro" id="IPR008271">
    <property type="entry name" value="Ser/Thr_kinase_AS"/>
</dbReference>
<dbReference type="Pfam" id="PF00069">
    <property type="entry name" value="Pkinase"/>
    <property type="match status" value="1"/>
</dbReference>
<name>A0A0D2WKM7_CAPO3</name>
<dbReference type="FunFam" id="3.30.200.20:FF:000042">
    <property type="entry name" value="Aurora kinase A"/>
    <property type="match status" value="1"/>
</dbReference>
<evidence type="ECO:0000313" key="10">
    <source>
        <dbReference type="EMBL" id="KJE90870.1"/>
    </source>
</evidence>
<evidence type="ECO:0000259" key="9">
    <source>
        <dbReference type="PROSITE" id="PS51285"/>
    </source>
</evidence>
<dbReference type="PROSITE" id="PS50011">
    <property type="entry name" value="PROTEIN_KINASE_DOM"/>
    <property type="match status" value="1"/>
</dbReference>
<dbReference type="STRING" id="595528.A0A0D2WKM7"/>
<dbReference type="EMBL" id="KE346362">
    <property type="protein sequence ID" value="KJE90870.1"/>
    <property type="molecule type" value="Genomic_DNA"/>
</dbReference>
<keyword evidence="3 6" id="KW-0547">Nucleotide-binding</keyword>
<evidence type="ECO:0000256" key="1">
    <source>
        <dbReference type="ARBA" id="ARBA00022527"/>
    </source>
</evidence>
<evidence type="ECO:0000256" key="4">
    <source>
        <dbReference type="ARBA" id="ARBA00022777"/>
    </source>
</evidence>
<accession>A0A0D2WKM7</accession>
<proteinExistence type="predicted"/>
<evidence type="ECO:0000313" key="11">
    <source>
        <dbReference type="Proteomes" id="UP000008743"/>
    </source>
</evidence>
<dbReference type="InParanoid" id="A0A0D2WKM7"/>
<gene>
    <name evidence="10" type="ORF">CAOG_002108</name>
</gene>
<feature type="compositionally biased region" description="Polar residues" evidence="7">
    <location>
        <begin position="13"/>
        <end position="29"/>
    </location>
</feature>
<feature type="region of interest" description="Disordered" evidence="7">
    <location>
        <begin position="950"/>
        <end position="970"/>
    </location>
</feature>
<feature type="region of interest" description="Disordered" evidence="7">
    <location>
        <begin position="150"/>
        <end position="220"/>
    </location>
</feature>
<dbReference type="PROSITE" id="PS00107">
    <property type="entry name" value="PROTEIN_KINASE_ATP"/>
    <property type="match status" value="1"/>
</dbReference>
<dbReference type="PANTHER" id="PTHR24353:SF37">
    <property type="entry name" value="CAMP-DEPENDENT PROTEIN KINASE CATALYTIC SUBUNIT PRKX"/>
    <property type="match status" value="1"/>
</dbReference>
<evidence type="ECO:0000259" key="8">
    <source>
        <dbReference type="PROSITE" id="PS50011"/>
    </source>
</evidence>
<evidence type="ECO:0000256" key="5">
    <source>
        <dbReference type="ARBA" id="ARBA00022840"/>
    </source>
</evidence>